<dbReference type="EMBL" id="AFNW01000343">
    <property type="protein sequence ID" value="EKJ69396.1"/>
    <property type="molecule type" value="Genomic_DNA"/>
</dbReference>
<accession>K3UD07</accession>
<organism evidence="1 2">
    <name type="scientific">Fusarium pseudograminearum (strain CS3096)</name>
    <name type="common">Wheat and barley crown-rot fungus</name>
    <dbReference type="NCBI Taxonomy" id="1028729"/>
    <lineage>
        <taxon>Eukaryota</taxon>
        <taxon>Fungi</taxon>
        <taxon>Dikarya</taxon>
        <taxon>Ascomycota</taxon>
        <taxon>Pezizomycotina</taxon>
        <taxon>Sordariomycetes</taxon>
        <taxon>Hypocreomycetidae</taxon>
        <taxon>Hypocreales</taxon>
        <taxon>Nectriaceae</taxon>
        <taxon>Fusarium</taxon>
    </lineage>
</organism>
<protein>
    <submittedName>
        <fullName evidence="1">Uncharacterized protein</fullName>
    </submittedName>
</protein>
<gene>
    <name evidence="1" type="ORF">FPSE_10386</name>
</gene>
<evidence type="ECO:0000313" key="2">
    <source>
        <dbReference type="Proteomes" id="UP000007978"/>
    </source>
</evidence>
<dbReference type="Proteomes" id="UP000007978">
    <property type="component" value="Chromosome 2"/>
</dbReference>
<comment type="caution">
    <text evidence="1">The sequence shown here is derived from an EMBL/GenBank/DDBJ whole genome shotgun (WGS) entry which is preliminary data.</text>
</comment>
<dbReference type="RefSeq" id="XP_009261778.1">
    <property type="nucleotide sequence ID" value="XM_009263503.1"/>
</dbReference>
<name>K3UD07_FUSPC</name>
<dbReference type="GeneID" id="20369003"/>
<proteinExistence type="predicted"/>
<evidence type="ECO:0000313" key="1">
    <source>
        <dbReference type="EMBL" id="EKJ69396.1"/>
    </source>
</evidence>
<dbReference type="AlphaFoldDB" id="K3UD07"/>
<reference evidence="1 2" key="1">
    <citation type="journal article" date="2012" name="PLoS Pathog.">
        <title>Comparative pathogenomics reveals horizontally acquired novel virulence genes in fungi infecting cereal hosts.</title>
        <authorList>
            <person name="Gardiner D.M."/>
            <person name="McDonald M.C."/>
            <person name="Covarelli L."/>
            <person name="Solomon P.S."/>
            <person name="Rusu A.G."/>
            <person name="Marshall M."/>
            <person name="Kazan K."/>
            <person name="Chakraborty S."/>
            <person name="McDonald B.A."/>
            <person name="Manners J.M."/>
        </authorList>
    </citation>
    <scope>NUCLEOTIDE SEQUENCE [LARGE SCALE GENOMIC DNA]</scope>
    <source>
        <strain evidence="1 2">CS3096</strain>
    </source>
</reference>
<keyword evidence="2" id="KW-1185">Reference proteome</keyword>
<dbReference type="KEGG" id="fpu:FPSE_10386"/>
<dbReference type="HOGENOM" id="CLU_2574006_0_0_1"/>
<sequence>MANPAALTKCAFYSPWWLMKTNWKSSQASEGNRALRSHIFDWQTRIKSFLVQFQFENPVLNVLENVGCPLLETKWPFPNST</sequence>